<name>A0ABC9W9N4_GRUJA</name>
<dbReference type="Proteomes" id="UP001623348">
    <property type="component" value="Unassembled WGS sequence"/>
</dbReference>
<reference evidence="2 3" key="1">
    <citation type="submission" date="2024-06" db="EMBL/GenBank/DDBJ databases">
        <title>The draft genome of Grus japonensis, version 3.</title>
        <authorList>
            <person name="Nabeshima K."/>
            <person name="Suzuki S."/>
            <person name="Onuma M."/>
        </authorList>
    </citation>
    <scope>NUCLEOTIDE SEQUENCE [LARGE SCALE GENOMIC DNA]</scope>
    <source>
        <strain evidence="2 3">451A</strain>
    </source>
</reference>
<dbReference type="EMBL" id="BAAFJT010000002">
    <property type="protein sequence ID" value="GAB0182260.1"/>
    <property type="molecule type" value="Genomic_DNA"/>
</dbReference>
<dbReference type="PANTHER" id="PTHR48195:SF1">
    <property type="entry name" value="RIKEN CDNA 2410002F23 GENE"/>
    <property type="match status" value="1"/>
</dbReference>
<feature type="compositionally biased region" description="Acidic residues" evidence="1">
    <location>
        <begin position="27"/>
        <end position="38"/>
    </location>
</feature>
<gene>
    <name evidence="2" type="ORF">GRJ2_000691300</name>
</gene>
<evidence type="ECO:0000313" key="2">
    <source>
        <dbReference type="EMBL" id="GAB0182260.1"/>
    </source>
</evidence>
<proteinExistence type="predicted"/>
<organism evidence="2 3">
    <name type="scientific">Grus japonensis</name>
    <name type="common">Japanese crane</name>
    <name type="synonym">Red-crowned crane</name>
    <dbReference type="NCBI Taxonomy" id="30415"/>
    <lineage>
        <taxon>Eukaryota</taxon>
        <taxon>Metazoa</taxon>
        <taxon>Chordata</taxon>
        <taxon>Craniata</taxon>
        <taxon>Vertebrata</taxon>
        <taxon>Euteleostomi</taxon>
        <taxon>Archelosauria</taxon>
        <taxon>Archosauria</taxon>
        <taxon>Dinosauria</taxon>
        <taxon>Saurischia</taxon>
        <taxon>Theropoda</taxon>
        <taxon>Coelurosauria</taxon>
        <taxon>Aves</taxon>
        <taxon>Neognathae</taxon>
        <taxon>Neoaves</taxon>
        <taxon>Gruiformes</taxon>
        <taxon>Gruidae</taxon>
        <taxon>Grus</taxon>
    </lineage>
</organism>
<keyword evidence="3" id="KW-1185">Reference proteome</keyword>
<accession>A0ABC9W9N4</accession>
<feature type="region of interest" description="Disordered" evidence="1">
    <location>
        <begin position="16"/>
        <end position="47"/>
    </location>
</feature>
<dbReference type="PANTHER" id="PTHR48195">
    <property type="entry name" value="FRIEND VIRUS SUSCEPTIBILITY PROTEIN 1"/>
    <property type="match status" value="1"/>
</dbReference>
<sequence length="167" mass="19368">MTVIASVVRKKQWTRKTTGPYHRLQREEEEEERFDQEDSPSTKKLEEGARVQTGCGNYLTSSELRDIRKDYICQRGERIAAWLLQCWDNTANSQQLEGKWTTADEGIRYLRELAVLEVIYSDLDDDEVSKDPEDVLCTQVMWRKVIQSAPASYSNSLAVMYCLDMDT</sequence>
<evidence type="ECO:0000313" key="3">
    <source>
        <dbReference type="Proteomes" id="UP001623348"/>
    </source>
</evidence>
<evidence type="ECO:0000256" key="1">
    <source>
        <dbReference type="SAM" id="MobiDB-lite"/>
    </source>
</evidence>
<comment type="caution">
    <text evidence="2">The sequence shown here is derived from an EMBL/GenBank/DDBJ whole genome shotgun (WGS) entry which is preliminary data.</text>
</comment>
<dbReference type="AlphaFoldDB" id="A0ABC9W9N4"/>
<protein>
    <submittedName>
        <fullName evidence="2">Uncharacterized protein</fullName>
    </submittedName>
</protein>
<dbReference type="InterPro" id="IPR053270">
    <property type="entry name" value="Fv1_restriction_factor"/>
</dbReference>